<keyword evidence="2" id="KW-1185">Reference proteome</keyword>
<dbReference type="Proteomes" id="UP001281410">
    <property type="component" value="Unassembled WGS sequence"/>
</dbReference>
<gene>
    <name evidence="1" type="ORF">Dsin_022962</name>
</gene>
<proteinExistence type="predicted"/>
<evidence type="ECO:0000313" key="1">
    <source>
        <dbReference type="EMBL" id="KAK3199547.1"/>
    </source>
</evidence>
<protein>
    <submittedName>
        <fullName evidence="1">Uncharacterized protein</fullName>
    </submittedName>
</protein>
<name>A0AAE0A3D0_9ROSI</name>
<dbReference type="EMBL" id="JANJYJ010000007">
    <property type="protein sequence ID" value="KAK3199547.1"/>
    <property type="molecule type" value="Genomic_DNA"/>
</dbReference>
<dbReference type="PANTHER" id="PTHR36617">
    <property type="entry name" value="PROTEIN, PUTATIVE-RELATED"/>
    <property type="match status" value="1"/>
</dbReference>
<sequence>MAVASLFVEGSGSEKVLRSGLKTVVGNGMRSTFWDLNIKENGQLRNACPRIYALATRKQGVISDFERWRGTQWVWDVSLRRPLFDWENEQWRVFLSCLDCINIRNSIPDILTWLHKPDGKFTPLCCVLYVFELVLPILASRSSVGSAG</sequence>
<comment type="caution">
    <text evidence="1">The sequence shown here is derived from an EMBL/GenBank/DDBJ whole genome shotgun (WGS) entry which is preliminary data.</text>
</comment>
<reference evidence="1" key="1">
    <citation type="journal article" date="2023" name="Plant J.">
        <title>Genome sequences and population genomics provide insights into the demographic history, inbreeding, and mutation load of two 'living fossil' tree species of Dipteronia.</title>
        <authorList>
            <person name="Feng Y."/>
            <person name="Comes H.P."/>
            <person name="Chen J."/>
            <person name="Zhu S."/>
            <person name="Lu R."/>
            <person name="Zhang X."/>
            <person name="Li P."/>
            <person name="Qiu J."/>
            <person name="Olsen K.M."/>
            <person name="Qiu Y."/>
        </authorList>
    </citation>
    <scope>NUCLEOTIDE SEQUENCE</scope>
    <source>
        <strain evidence="1">NBL</strain>
    </source>
</reference>
<dbReference type="PANTHER" id="PTHR36617:SF5">
    <property type="entry name" value="OS05G0421675 PROTEIN"/>
    <property type="match status" value="1"/>
</dbReference>
<evidence type="ECO:0000313" key="2">
    <source>
        <dbReference type="Proteomes" id="UP001281410"/>
    </source>
</evidence>
<organism evidence="1 2">
    <name type="scientific">Dipteronia sinensis</name>
    <dbReference type="NCBI Taxonomy" id="43782"/>
    <lineage>
        <taxon>Eukaryota</taxon>
        <taxon>Viridiplantae</taxon>
        <taxon>Streptophyta</taxon>
        <taxon>Embryophyta</taxon>
        <taxon>Tracheophyta</taxon>
        <taxon>Spermatophyta</taxon>
        <taxon>Magnoliopsida</taxon>
        <taxon>eudicotyledons</taxon>
        <taxon>Gunneridae</taxon>
        <taxon>Pentapetalae</taxon>
        <taxon>rosids</taxon>
        <taxon>malvids</taxon>
        <taxon>Sapindales</taxon>
        <taxon>Sapindaceae</taxon>
        <taxon>Hippocastanoideae</taxon>
        <taxon>Acereae</taxon>
        <taxon>Dipteronia</taxon>
    </lineage>
</organism>
<accession>A0AAE0A3D0</accession>
<dbReference type="AlphaFoldDB" id="A0AAE0A3D0"/>